<sequence>EISKLVVPSCVLSSIELVNLFISEKLIDCKVKSPTWRCKEFSLCSNNSIIRNADLTRTSSSLTFEVTSSVLMTGLTVLSSRGSDAVKVSIQKASLVCGSSSGNIQYNGKNMERCFKFPAPFRLDPKVQYTATIISPSSFSFYTSIQTQVSSSLFTITTLPSNYGFITRIKYDAYE</sequence>
<dbReference type="AlphaFoldDB" id="A0A0K2V5F8"/>
<dbReference type="OrthoDB" id="636773at2759"/>
<organism evidence="1">
    <name type="scientific">Lepeophtheirus salmonis</name>
    <name type="common">Salmon louse</name>
    <name type="synonym">Caligus salmonis</name>
    <dbReference type="NCBI Taxonomy" id="72036"/>
    <lineage>
        <taxon>Eukaryota</taxon>
        <taxon>Metazoa</taxon>
        <taxon>Ecdysozoa</taxon>
        <taxon>Arthropoda</taxon>
        <taxon>Crustacea</taxon>
        <taxon>Multicrustacea</taxon>
        <taxon>Hexanauplia</taxon>
        <taxon>Copepoda</taxon>
        <taxon>Siphonostomatoida</taxon>
        <taxon>Caligidae</taxon>
        <taxon>Lepeophtheirus</taxon>
    </lineage>
</organism>
<dbReference type="EMBL" id="HACA01027810">
    <property type="protein sequence ID" value="CDW45171.1"/>
    <property type="molecule type" value="Transcribed_RNA"/>
</dbReference>
<accession>A0A0K2V5F8</accession>
<name>A0A0K2V5F8_LEPSM</name>
<evidence type="ECO:0000313" key="1">
    <source>
        <dbReference type="EMBL" id="CDW45171.1"/>
    </source>
</evidence>
<proteinExistence type="predicted"/>
<reference evidence="1" key="1">
    <citation type="submission" date="2014-05" db="EMBL/GenBank/DDBJ databases">
        <authorList>
            <person name="Chronopoulou M."/>
        </authorList>
    </citation>
    <scope>NUCLEOTIDE SEQUENCE</scope>
    <source>
        <tissue evidence="1">Whole organism</tissue>
    </source>
</reference>
<feature type="non-terminal residue" evidence="1">
    <location>
        <position position="1"/>
    </location>
</feature>
<dbReference type="Gene3D" id="2.60.120.820">
    <property type="entry name" value="PHR domain"/>
    <property type="match status" value="1"/>
</dbReference>
<dbReference type="InterPro" id="IPR038648">
    <property type="entry name" value="PHR_sf"/>
</dbReference>
<protein>
    <submittedName>
        <fullName evidence="1">Uncharacterized protein</fullName>
    </submittedName>
</protein>